<comment type="caution">
    <text evidence="2">The sequence shown here is derived from an EMBL/GenBank/DDBJ whole genome shotgun (WGS) entry which is preliminary data.</text>
</comment>
<evidence type="ECO:0000313" key="2">
    <source>
        <dbReference type="EMBL" id="TJZ41921.1"/>
    </source>
</evidence>
<sequence>MMAPSDNQDGEGAGGRPEPEPPGGEPSTADEPDVFGMKELRHALSGPPGDTGERLDAEREALAGLKVRAQQVFGGSQYVFSAGGDDSVRVAEMPSEELDETTQTYVRAPDHAALAHTVAAGSRVVLLRGAEGIGKYAMARAVLVESSCRRLYRLDPTADLKRFDAQTVPTGAGFVLENLTQSAADRLTPFDLRSLDAALRKRDGRLVLTMSSKVRLPDADLERMVTEVTVRPDACEVVRTHLLWRSGPGQAARARRLLGRPEVADLIEGMAQAPALSRAAEAGRLLAELTGPDEDLARRVAERLERLDLCDARSIVPWLEELPDLATQCLAVSTAVFGGEAYETVASLAERLRELLQPPETAEHPDRPRNQPFTSSGSQRLKAIHATLIDSEVATRHGGARGRVVRFQDPDTALRVLEVVWAEYDALREVLPVWLRRCAAHQLPTVGVRAAVAAGVLAQRAFEAIRAQVLMPWAMDREPRLWHAAATALYVAAEDAVHTEAVRNLVTAWSGAGAESRLRAVAARSWRILFEKEGAEQAWALLHALAGAEELDVVDAVCTSVTEYLALEDGRYQREALDLVDQWVVSGNYGPNRRFVGQLSFLYAANDLLGPGFADEHGSAVQLWPELLRAAASDPVRQREIAVLWEAVLNSAEVFESAQQILANWARLVEPDNRGRRALARLLAAGVSTPRTERIIRHQAAAWTQAGTGRGAPLTAREVLACLDRRSISR</sequence>
<protein>
    <submittedName>
        <fullName evidence="2">Uncharacterized protein</fullName>
    </submittedName>
</protein>
<organism evidence="2 3">
    <name type="scientific">Streptomyces piniterrae</name>
    <dbReference type="NCBI Taxonomy" id="2571125"/>
    <lineage>
        <taxon>Bacteria</taxon>
        <taxon>Bacillati</taxon>
        <taxon>Actinomycetota</taxon>
        <taxon>Actinomycetes</taxon>
        <taxon>Kitasatosporales</taxon>
        <taxon>Streptomycetaceae</taxon>
        <taxon>Streptomyces</taxon>
    </lineage>
</organism>
<accession>A0A4U0MMH4</accession>
<reference evidence="2 3" key="1">
    <citation type="submission" date="2019-04" db="EMBL/GenBank/DDBJ databases">
        <title>Streptomyces piniterrae sp. nov., a heliquinomycin-producing actinomycete isolated from rhizosphere soil of Pinus yunnanensis.</title>
        <authorList>
            <person name="Zhuang X."/>
            <person name="Zhao J."/>
        </authorList>
    </citation>
    <scope>NUCLEOTIDE SEQUENCE [LARGE SCALE GENOMIC DNA]</scope>
    <source>
        <strain evidence="3">jys28</strain>
    </source>
</reference>
<gene>
    <name evidence="2" type="ORF">FCH28_36020</name>
</gene>
<proteinExistence type="predicted"/>
<dbReference type="AlphaFoldDB" id="A0A4U0MMH4"/>
<dbReference type="Proteomes" id="UP000308697">
    <property type="component" value="Unassembled WGS sequence"/>
</dbReference>
<evidence type="ECO:0000256" key="1">
    <source>
        <dbReference type="SAM" id="MobiDB-lite"/>
    </source>
</evidence>
<name>A0A4U0MMH4_9ACTN</name>
<dbReference type="RefSeq" id="WP_136744628.1">
    <property type="nucleotide sequence ID" value="NZ_SUMB01000018.1"/>
</dbReference>
<dbReference type="EMBL" id="SUMB01000018">
    <property type="protein sequence ID" value="TJZ41921.1"/>
    <property type="molecule type" value="Genomic_DNA"/>
</dbReference>
<keyword evidence="3" id="KW-1185">Reference proteome</keyword>
<evidence type="ECO:0000313" key="3">
    <source>
        <dbReference type="Proteomes" id="UP000308697"/>
    </source>
</evidence>
<feature type="region of interest" description="Disordered" evidence="1">
    <location>
        <begin position="1"/>
        <end position="54"/>
    </location>
</feature>
<dbReference type="OrthoDB" id="3971409at2"/>